<dbReference type="GO" id="GO:0005886">
    <property type="term" value="C:plasma membrane"/>
    <property type="evidence" value="ECO:0007669"/>
    <property type="project" value="UniProtKB-SubCell"/>
</dbReference>
<comment type="caution">
    <text evidence="14">The sequence shown here is derived from an EMBL/GenBank/DDBJ whole genome shotgun (WGS) entry which is preliminary data.</text>
</comment>
<dbReference type="PROSITE" id="PS00211">
    <property type="entry name" value="ABC_TRANSPORTER_1"/>
    <property type="match status" value="1"/>
</dbReference>
<dbReference type="InterPro" id="IPR003593">
    <property type="entry name" value="AAA+_ATPase"/>
</dbReference>
<dbReference type="InterPro" id="IPR039421">
    <property type="entry name" value="Type_1_exporter"/>
</dbReference>
<evidence type="ECO:0000313" key="14">
    <source>
        <dbReference type="EMBL" id="RGX74975.1"/>
    </source>
</evidence>
<evidence type="ECO:0000259" key="13">
    <source>
        <dbReference type="PROSITE" id="PS50990"/>
    </source>
</evidence>
<dbReference type="Pfam" id="PF03412">
    <property type="entry name" value="Peptidase_C39"/>
    <property type="match status" value="1"/>
</dbReference>
<reference evidence="14 15" key="1">
    <citation type="submission" date="2018-08" db="EMBL/GenBank/DDBJ databases">
        <title>A genome reference for cultivated species of the human gut microbiota.</title>
        <authorList>
            <person name="Zou Y."/>
            <person name="Xue W."/>
            <person name="Luo G."/>
        </authorList>
    </citation>
    <scope>NUCLEOTIDE SEQUENCE [LARGE SCALE GENOMIC DNA]</scope>
    <source>
        <strain evidence="14 15">OF03-9BH</strain>
    </source>
</reference>
<dbReference type="InterPro" id="IPR017871">
    <property type="entry name" value="ABC_transporter-like_CS"/>
</dbReference>
<keyword evidence="2" id="KW-0813">Transport</keyword>
<dbReference type="SUPFAM" id="SSF90123">
    <property type="entry name" value="ABC transporter transmembrane region"/>
    <property type="match status" value="1"/>
</dbReference>
<protein>
    <submittedName>
        <fullName evidence="14">Peptidase domain-containing ABC transporter</fullName>
    </submittedName>
</protein>
<dbReference type="SMART" id="SM00382">
    <property type="entry name" value="AAA"/>
    <property type="match status" value="1"/>
</dbReference>
<dbReference type="CDD" id="cd18571">
    <property type="entry name" value="ABC_6TM_peptidase_like"/>
    <property type="match status" value="1"/>
</dbReference>
<dbReference type="Pfam" id="PF00005">
    <property type="entry name" value="ABC_tran"/>
    <property type="match status" value="1"/>
</dbReference>
<keyword evidence="3" id="KW-1003">Cell membrane</keyword>
<gene>
    <name evidence="14" type="ORF">DXA68_21785</name>
</gene>
<evidence type="ECO:0000256" key="9">
    <source>
        <dbReference type="ARBA" id="ARBA00023136"/>
    </source>
</evidence>
<keyword evidence="8 10" id="KW-1133">Transmembrane helix</keyword>
<keyword evidence="9 10" id="KW-0472">Membrane</keyword>
<evidence type="ECO:0000313" key="15">
    <source>
        <dbReference type="Proteomes" id="UP000286075"/>
    </source>
</evidence>
<dbReference type="Proteomes" id="UP000286075">
    <property type="component" value="Unassembled WGS sequence"/>
</dbReference>
<feature type="transmembrane region" description="Helical" evidence="10">
    <location>
        <begin position="411"/>
        <end position="438"/>
    </location>
</feature>
<evidence type="ECO:0000256" key="10">
    <source>
        <dbReference type="SAM" id="Phobius"/>
    </source>
</evidence>
<feature type="transmembrane region" description="Helical" evidence="10">
    <location>
        <begin position="315"/>
        <end position="333"/>
    </location>
</feature>
<dbReference type="PROSITE" id="PS50893">
    <property type="entry name" value="ABC_TRANSPORTER_2"/>
    <property type="match status" value="1"/>
</dbReference>
<sequence length="733" mass="83782">MKCFPITYQFDTMQCGIACLQMICKYYGRDYSLSYLSGICTSSAEGVSLHGINETAIQLGFHTLCARLDIKDTMEMPLPCILHWNQNHFVVLYNVKKGNKFYVGDPGKGLVTYNLEEFKLHWISTSSNGEDRGIAMLLETTPAFFTYKMEDEENTKEKRSFRFLLGYVRKYRKYFGQIILGLLVGSLLQLVLPFLTQSIVDVGIKNQNIGFVWLILLGQLMLTISRTAIDFIRRWLLLHISLRINISLVSDFFIKLLKLPMSFFDTKLMGDLMQRMNDHSRVNNFLTQQTLNIAFAMLTFVVFSVVLFFYNKLVFAIFLLGSILYGAWMTLFLKRRKVLDYELFEQQAINNNKTYEFITSMQEIKLQDCEQRRRWEWEDTQADLFGVQMKSLKLQQTQEAGSIFINEVKNIIITVVAATAVIHGQMTLGMMLAVQYIIGQLNSPVEQLMNFFYSLQDVKISLERINEIHQMDDENGKEGLLTSIEDKNEGIDIKNIMFKYDPHALRKTIDDVNIHIPQGKVTAIVGASGSGKTTLIRLMLGYYPVLEGQINIGNTDINKLNKKWWRRQCGVVMQEGVIFSESIARNIAVDDGDIDKERLLKAAEIACIKDYVMALPLKFNTKIGRDGVGLSQGQKQRILIARAVYKNPDYIFLDEATNSLDANNERSIVENLDKFYKGKTVVIVAHRLSTVKNADQIVVIDHGNVVEVGNHESLTAKRGAYYNLVKNQLELGN</sequence>
<dbReference type="InterPro" id="IPR036640">
    <property type="entry name" value="ABC1_TM_sf"/>
</dbReference>
<dbReference type="Gene3D" id="3.40.50.300">
    <property type="entry name" value="P-loop containing nucleotide triphosphate hydrolases"/>
    <property type="match status" value="1"/>
</dbReference>
<feature type="domain" description="ABC transporter" evidence="11">
    <location>
        <begin position="491"/>
        <end position="727"/>
    </location>
</feature>
<dbReference type="GO" id="GO:0005524">
    <property type="term" value="F:ATP binding"/>
    <property type="evidence" value="ECO:0007669"/>
    <property type="project" value="UniProtKB-KW"/>
</dbReference>
<dbReference type="GO" id="GO:0006508">
    <property type="term" value="P:proteolysis"/>
    <property type="evidence" value="ECO:0007669"/>
    <property type="project" value="InterPro"/>
</dbReference>
<evidence type="ECO:0000256" key="6">
    <source>
        <dbReference type="ARBA" id="ARBA00022801"/>
    </source>
</evidence>
<dbReference type="AlphaFoldDB" id="A0A413GV06"/>
<dbReference type="OrthoDB" id="9760358at2"/>
<keyword evidence="4 10" id="KW-0812">Transmembrane</keyword>
<dbReference type="RefSeq" id="WP_117988621.1">
    <property type="nucleotide sequence ID" value="NZ_CABMFG010000058.1"/>
</dbReference>
<name>A0A413GV06_9BACE</name>
<evidence type="ECO:0000256" key="5">
    <source>
        <dbReference type="ARBA" id="ARBA00022741"/>
    </source>
</evidence>
<dbReference type="PANTHER" id="PTHR43394">
    <property type="entry name" value="ATP-DEPENDENT PERMEASE MDL1, MITOCHONDRIAL"/>
    <property type="match status" value="1"/>
</dbReference>
<dbReference type="Pfam" id="PF00664">
    <property type="entry name" value="ABC_membrane"/>
    <property type="match status" value="1"/>
</dbReference>
<evidence type="ECO:0000256" key="3">
    <source>
        <dbReference type="ARBA" id="ARBA00022475"/>
    </source>
</evidence>
<organism evidence="14 15">
    <name type="scientific">Bacteroides stercorirosoris</name>
    <dbReference type="NCBI Taxonomy" id="871324"/>
    <lineage>
        <taxon>Bacteria</taxon>
        <taxon>Pseudomonadati</taxon>
        <taxon>Bacteroidota</taxon>
        <taxon>Bacteroidia</taxon>
        <taxon>Bacteroidales</taxon>
        <taxon>Bacteroidaceae</taxon>
        <taxon>Bacteroides</taxon>
    </lineage>
</organism>
<accession>A0A413GV06</accession>
<dbReference type="InterPro" id="IPR005074">
    <property type="entry name" value="Peptidase_C39"/>
</dbReference>
<keyword evidence="6" id="KW-0378">Hydrolase</keyword>
<evidence type="ECO:0000259" key="11">
    <source>
        <dbReference type="PROSITE" id="PS50893"/>
    </source>
</evidence>
<dbReference type="InterPro" id="IPR011527">
    <property type="entry name" value="ABC1_TM_dom"/>
</dbReference>
<keyword evidence="7" id="KW-0067">ATP-binding</keyword>
<feature type="domain" description="Peptidase C39" evidence="13">
    <location>
        <begin position="9"/>
        <end position="129"/>
    </location>
</feature>
<feature type="domain" description="ABC transmembrane type-1" evidence="12">
    <location>
        <begin position="178"/>
        <end position="457"/>
    </location>
</feature>
<evidence type="ECO:0000256" key="4">
    <source>
        <dbReference type="ARBA" id="ARBA00022692"/>
    </source>
</evidence>
<dbReference type="GO" id="GO:0008233">
    <property type="term" value="F:peptidase activity"/>
    <property type="evidence" value="ECO:0007669"/>
    <property type="project" value="InterPro"/>
</dbReference>
<dbReference type="PANTHER" id="PTHR43394:SF1">
    <property type="entry name" value="ATP-BINDING CASSETTE SUB-FAMILY B MEMBER 10, MITOCHONDRIAL"/>
    <property type="match status" value="1"/>
</dbReference>
<dbReference type="FunFam" id="3.40.50.300:FF:000221">
    <property type="entry name" value="Multidrug ABC transporter ATP-binding protein"/>
    <property type="match status" value="1"/>
</dbReference>
<dbReference type="Gene3D" id="3.90.70.10">
    <property type="entry name" value="Cysteine proteinases"/>
    <property type="match status" value="1"/>
</dbReference>
<dbReference type="PROSITE" id="PS50929">
    <property type="entry name" value="ABC_TM1F"/>
    <property type="match status" value="1"/>
</dbReference>
<dbReference type="SUPFAM" id="SSF52540">
    <property type="entry name" value="P-loop containing nucleoside triphosphate hydrolases"/>
    <property type="match status" value="1"/>
</dbReference>
<dbReference type="InterPro" id="IPR027417">
    <property type="entry name" value="P-loop_NTPase"/>
</dbReference>
<dbReference type="InterPro" id="IPR003439">
    <property type="entry name" value="ABC_transporter-like_ATP-bd"/>
</dbReference>
<comment type="subcellular location">
    <subcellularLocation>
        <location evidence="1">Cell membrane</location>
        <topology evidence="1">Multi-pass membrane protein</topology>
    </subcellularLocation>
</comment>
<proteinExistence type="predicted"/>
<feature type="transmembrane region" description="Helical" evidence="10">
    <location>
        <begin position="208"/>
        <end position="229"/>
    </location>
</feature>
<evidence type="ECO:0000256" key="7">
    <source>
        <dbReference type="ARBA" id="ARBA00022840"/>
    </source>
</evidence>
<dbReference type="EMBL" id="QSCF01000058">
    <property type="protein sequence ID" value="RGX74975.1"/>
    <property type="molecule type" value="Genomic_DNA"/>
</dbReference>
<feature type="transmembrane region" description="Helical" evidence="10">
    <location>
        <begin position="174"/>
        <end position="196"/>
    </location>
</feature>
<dbReference type="PROSITE" id="PS50990">
    <property type="entry name" value="PEPTIDASE_C39"/>
    <property type="match status" value="1"/>
</dbReference>
<dbReference type="Gene3D" id="1.20.1560.10">
    <property type="entry name" value="ABC transporter type 1, transmembrane domain"/>
    <property type="match status" value="1"/>
</dbReference>
<evidence type="ECO:0000256" key="8">
    <source>
        <dbReference type="ARBA" id="ARBA00022989"/>
    </source>
</evidence>
<keyword evidence="5" id="KW-0547">Nucleotide-binding</keyword>
<evidence type="ECO:0000256" key="1">
    <source>
        <dbReference type="ARBA" id="ARBA00004651"/>
    </source>
</evidence>
<evidence type="ECO:0000256" key="2">
    <source>
        <dbReference type="ARBA" id="ARBA00022448"/>
    </source>
</evidence>
<feature type="transmembrane region" description="Helical" evidence="10">
    <location>
        <begin position="290"/>
        <end position="309"/>
    </location>
</feature>
<dbReference type="GO" id="GO:0015421">
    <property type="term" value="F:ABC-type oligopeptide transporter activity"/>
    <property type="evidence" value="ECO:0007669"/>
    <property type="project" value="TreeGrafter"/>
</dbReference>
<evidence type="ECO:0000259" key="12">
    <source>
        <dbReference type="PROSITE" id="PS50929"/>
    </source>
</evidence>
<dbReference type="CDD" id="cd02418">
    <property type="entry name" value="Peptidase_C39B"/>
    <property type="match status" value="1"/>
</dbReference>
<dbReference type="GO" id="GO:0016887">
    <property type="term" value="F:ATP hydrolysis activity"/>
    <property type="evidence" value="ECO:0007669"/>
    <property type="project" value="InterPro"/>
</dbReference>